<comment type="catalytic activity">
    <reaction evidence="1">
        <text>ATP + protein L-histidine = ADP + protein N-phospho-L-histidine.</text>
        <dbReference type="EC" id="2.7.13.3"/>
    </reaction>
</comment>
<gene>
    <name evidence="6" type="ORF">SAMN05216262_102144</name>
</gene>
<evidence type="ECO:0000256" key="2">
    <source>
        <dbReference type="ARBA" id="ARBA00012438"/>
    </source>
</evidence>
<dbReference type="Gene3D" id="3.30.565.10">
    <property type="entry name" value="Histidine kinase-like ATPase, C-terminal domain"/>
    <property type="match status" value="1"/>
</dbReference>
<evidence type="ECO:0000256" key="1">
    <source>
        <dbReference type="ARBA" id="ARBA00000085"/>
    </source>
</evidence>
<dbReference type="RefSeq" id="WP_085283695.1">
    <property type="nucleotide sequence ID" value="NZ_FOBI01000002.1"/>
</dbReference>
<evidence type="ECO:0000256" key="4">
    <source>
        <dbReference type="SAM" id="Phobius"/>
    </source>
</evidence>
<dbReference type="Proteomes" id="UP000199297">
    <property type="component" value="Unassembled WGS sequence"/>
</dbReference>
<dbReference type="SUPFAM" id="SSF55874">
    <property type="entry name" value="ATPase domain of HSP90 chaperone/DNA topoisomerase II/histidine kinase"/>
    <property type="match status" value="1"/>
</dbReference>
<feature type="coiled-coil region" evidence="3">
    <location>
        <begin position="221"/>
        <end position="255"/>
    </location>
</feature>
<feature type="domain" description="Histidine kinase" evidence="5">
    <location>
        <begin position="352"/>
        <end position="583"/>
    </location>
</feature>
<dbReference type="Pfam" id="PF02518">
    <property type="entry name" value="HATPase_c"/>
    <property type="match status" value="1"/>
</dbReference>
<keyword evidence="6" id="KW-0808">Transferase</keyword>
<keyword evidence="4" id="KW-0812">Transmembrane</keyword>
<feature type="coiled-coil region" evidence="3">
    <location>
        <begin position="285"/>
        <end position="343"/>
    </location>
</feature>
<evidence type="ECO:0000259" key="5">
    <source>
        <dbReference type="PROSITE" id="PS50109"/>
    </source>
</evidence>
<feature type="transmembrane region" description="Helical" evidence="4">
    <location>
        <begin position="166"/>
        <end position="190"/>
    </location>
</feature>
<proteinExistence type="predicted"/>
<keyword evidence="6" id="KW-0418">Kinase</keyword>
<keyword evidence="3" id="KW-0175">Coiled coil</keyword>
<keyword evidence="4" id="KW-0472">Membrane</keyword>
<dbReference type="GO" id="GO:0004673">
    <property type="term" value="F:protein histidine kinase activity"/>
    <property type="evidence" value="ECO:0007669"/>
    <property type="project" value="UniProtKB-EC"/>
</dbReference>
<dbReference type="EC" id="2.7.13.3" evidence="2"/>
<dbReference type="OrthoDB" id="2521613at2"/>
<dbReference type="InterPro" id="IPR004358">
    <property type="entry name" value="Sig_transdc_His_kin-like_C"/>
</dbReference>
<evidence type="ECO:0000313" key="7">
    <source>
        <dbReference type="Proteomes" id="UP000199297"/>
    </source>
</evidence>
<name>A0A1H7J5M6_9GAMM</name>
<accession>A0A1H7J5M6</accession>
<dbReference type="CDD" id="cd00075">
    <property type="entry name" value="HATPase"/>
    <property type="match status" value="1"/>
</dbReference>
<sequence>MNTTSLSRKLLTRVLSFYFLLTFLVTCIQIGAEYINTKSHITSELLTLEKTFSGSLTRAVWELNTQQAIDIANGLIAIPMIQGITVSDENNQIIAQQGIEIDSNRLNMEPFSSEENSNDYFNVSMERDGLFGHSFPLIFEFSGRTTKVGSVTLLSSNEVIFNRIQVGIYFLIGNAMLKTAALVLLFSYAFSNLLTSPLNKLTEQINQFDIDDPEASKLHVISYENNELQVLQNAYNKLIDELVLYKEQLALAQGKIISANSKLDEQNLMLEQEVARKTSSLSTTMLKMEVQQRELLAQQQKLKAENSHRSVTEKTLIATNRELKNYILELNKAQERLLDAEKMAILGGMSAEVCHEINTPIGIGITSTSYMADLVANFKDNINANKLSKRVLEDFTTNVDKGLALVLNNLERASELVSSFKQVAVDQISDKIRKVDLAKYLDEIIHSLHPKLKKSNHTIKINCPQNAEVYCHAGAISQIFTNLILNAIEHGFKNINRGVITITVRLTGEQVHITFTDNGHGVSATQLEHLFDAFYTTAEHQGGTGLGTHIVHSLVQDTLNGKISASSTPGKGLRFDIKFNSMA</sequence>
<feature type="transmembrane region" description="Helical" evidence="4">
    <location>
        <begin position="15"/>
        <end position="35"/>
    </location>
</feature>
<dbReference type="InterPro" id="IPR036890">
    <property type="entry name" value="HATPase_C_sf"/>
</dbReference>
<protein>
    <recommendedName>
        <fullName evidence="2">histidine kinase</fullName>
        <ecNumber evidence="2">2.7.13.3</ecNumber>
    </recommendedName>
</protein>
<dbReference type="STRING" id="641665.GCA_002104455_01789"/>
<dbReference type="PROSITE" id="PS50109">
    <property type="entry name" value="HIS_KIN"/>
    <property type="match status" value="1"/>
</dbReference>
<evidence type="ECO:0000256" key="3">
    <source>
        <dbReference type="SAM" id="Coils"/>
    </source>
</evidence>
<dbReference type="PRINTS" id="PR00344">
    <property type="entry name" value="BCTRLSENSOR"/>
</dbReference>
<keyword evidence="4" id="KW-1133">Transmembrane helix</keyword>
<dbReference type="PANTHER" id="PTHR43065">
    <property type="entry name" value="SENSOR HISTIDINE KINASE"/>
    <property type="match status" value="1"/>
</dbReference>
<dbReference type="InterPro" id="IPR003594">
    <property type="entry name" value="HATPase_dom"/>
</dbReference>
<organism evidence="6 7">
    <name type="scientific">Colwellia chukchiensis</name>
    <dbReference type="NCBI Taxonomy" id="641665"/>
    <lineage>
        <taxon>Bacteria</taxon>
        <taxon>Pseudomonadati</taxon>
        <taxon>Pseudomonadota</taxon>
        <taxon>Gammaproteobacteria</taxon>
        <taxon>Alteromonadales</taxon>
        <taxon>Colwelliaceae</taxon>
        <taxon>Colwellia</taxon>
    </lineage>
</organism>
<keyword evidence="7" id="KW-1185">Reference proteome</keyword>
<dbReference type="Gene3D" id="1.10.287.130">
    <property type="match status" value="1"/>
</dbReference>
<evidence type="ECO:0000313" key="6">
    <source>
        <dbReference type="EMBL" id="SEK69978.1"/>
    </source>
</evidence>
<dbReference type="SMART" id="SM00387">
    <property type="entry name" value="HATPase_c"/>
    <property type="match status" value="1"/>
</dbReference>
<dbReference type="EMBL" id="FOBI01000002">
    <property type="protein sequence ID" value="SEK69978.1"/>
    <property type="molecule type" value="Genomic_DNA"/>
</dbReference>
<reference evidence="7" key="1">
    <citation type="submission" date="2016-10" db="EMBL/GenBank/DDBJ databases">
        <authorList>
            <person name="Varghese N."/>
            <person name="Submissions S."/>
        </authorList>
    </citation>
    <scope>NUCLEOTIDE SEQUENCE [LARGE SCALE GENOMIC DNA]</scope>
    <source>
        <strain evidence="7">CGMCC 1.9127</strain>
    </source>
</reference>
<dbReference type="InterPro" id="IPR005467">
    <property type="entry name" value="His_kinase_dom"/>
</dbReference>
<dbReference type="AlphaFoldDB" id="A0A1H7J5M6"/>
<dbReference type="PANTHER" id="PTHR43065:SF47">
    <property type="match status" value="1"/>
</dbReference>